<keyword evidence="2" id="KW-1185">Reference proteome</keyword>
<evidence type="ECO:0000313" key="1">
    <source>
        <dbReference type="EMBL" id="GKV45878.1"/>
    </source>
</evidence>
<comment type="caution">
    <text evidence="1">The sequence shown here is derived from an EMBL/GenBank/DDBJ whole genome shotgun (WGS) entry which is preliminary data.</text>
</comment>
<sequence length="191" mass="21201">MGSIHSMPLPTTPPLLREFNPSSYRVYASFCPKEQGVSNQLECYDPSNNKSGHVCPIPEIIDNHVLMDLPCDFVDFSVEVSPVVLRCNVRSGQWSKCAPLGIPRYEFACTVCDNEIYVAVGKSDLASGRGISSAEMYDPAVDMWTPLPNMSTMRLQVWRGDMARENPRGKRVCGKKGIGLDDYAHQGAELR</sequence>
<organism evidence="1 2">
    <name type="scientific">Rubroshorea leprosula</name>
    <dbReference type="NCBI Taxonomy" id="152421"/>
    <lineage>
        <taxon>Eukaryota</taxon>
        <taxon>Viridiplantae</taxon>
        <taxon>Streptophyta</taxon>
        <taxon>Embryophyta</taxon>
        <taxon>Tracheophyta</taxon>
        <taxon>Spermatophyta</taxon>
        <taxon>Magnoliopsida</taxon>
        <taxon>eudicotyledons</taxon>
        <taxon>Gunneridae</taxon>
        <taxon>Pentapetalae</taxon>
        <taxon>rosids</taxon>
        <taxon>malvids</taxon>
        <taxon>Malvales</taxon>
        <taxon>Dipterocarpaceae</taxon>
        <taxon>Rubroshorea</taxon>
    </lineage>
</organism>
<gene>
    <name evidence="1" type="ORF">SLEP1_g52907</name>
</gene>
<accession>A0AAV5M7S0</accession>
<dbReference type="Pfam" id="PF01344">
    <property type="entry name" value="Kelch_1"/>
    <property type="match status" value="1"/>
</dbReference>
<name>A0AAV5M7S0_9ROSI</name>
<dbReference type="Gene3D" id="2.120.10.80">
    <property type="entry name" value="Kelch-type beta propeller"/>
    <property type="match status" value="1"/>
</dbReference>
<protein>
    <submittedName>
        <fullName evidence="1">Uncharacterized protein</fullName>
    </submittedName>
</protein>
<dbReference type="AlphaFoldDB" id="A0AAV5M7S0"/>
<evidence type="ECO:0000313" key="2">
    <source>
        <dbReference type="Proteomes" id="UP001054252"/>
    </source>
</evidence>
<dbReference type="SUPFAM" id="SSF117281">
    <property type="entry name" value="Kelch motif"/>
    <property type="match status" value="1"/>
</dbReference>
<dbReference type="PANTHER" id="PTHR47365">
    <property type="entry name" value="PLANT PROTEIN, PUTATIVE-RELATED"/>
    <property type="match status" value="1"/>
</dbReference>
<dbReference type="EMBL" id="BPVZ01000199">
    <property type="protein sequence ID" value="GKV45878.1"/>
    <property type="molecule type" value="Genomic_DNA"/>
</dbReference>
<reference evidence="1 2" key="1">
    <citation type="journal article" date="2021" name="Commun. Biol.">
        <title>The genome of Shorea leprosula (Dipterocarpaceae) highlights the ecological relevance of drought in aseasonal tropical rainforests.</title>
        <authorList>
            <person name="Ng K.K.S."/>
            <person name="Kobayashi M.J."/>
            <person name="Fawcett J.A."/>
            <person name="Hatakeyama M."/>
            <person name="Paape T."/>
            <person name="Ng C.H."/>
            <person name="Ang C.C."/>
            <person name="Tnah L.H."/>
            <person name="Lee C.T."/>
            <person name="Nishiyama T."/>
            <person name="Sese J."/>
            <person name="O'Brien M.J."/>
            <person name="Copetti D."/>
            <person name="Mohd Noor M.I."/>
            <person name="Ong R.C."/>
            <person name="Putra M."/>
            <person name="Sireger I.Z."/>
            <person name="Indrioko S."/>
            <person name="Kosugi Y."/>
            <person name="Izuno A."/>
            <person name="Isagi Y."/>
            <person name="Lee S.L."/>
            <person name="Shimizu K.K."/>
        </authorList>
    </citation>
    <scope>NUCLEOTIDE SEQUENCE [LARGE SCALE GENOMIC DNA]</scope>
    <source>
        <strain evidence="1">214</strain>
    </source>
</reference>
<proteinExistence type="predicted"/>
<dbReference type="InterPro" id="IPR006652">
    <property type="entry name" value="Kelch_1"/>
</dbReference>
<dbReference type="InterPro" id="IPR015915">
    <property type="entry name" value="Kelch-typ_b-propeller"/>
</dbReference>
<dbReference type="PANTHER" id="PTHR47365:SF1">
    <property type="entry name" value="F-BOX_KELCH-REPEAT PROTEIN"/>
    <property type="match status" value="1"/>
</dbReference>
<dbReference type="Proteomes" id="UP001054252">
    <property type="component" value="Unassembled WGS sequence"/>
</dbReference>